<proteinExistence type="predicted"/>
<name>F3UTN6_STRSA</name>
<dbReference type="Proteomes" id="UP000005589">
    <property type="component" value="Unassembled WGS sequence"/>
</dbReference>
<protein>
    <submittedName>
        <fullName evidence="2">Uncharacterized protein</fullName>
    </submittedName>
</protein>
<dbReference type="HOGENOM" id="CLU_3012519_0_0_9"/>
<evidence type="ECO:0000256" key="1">
    <source>
        <dbReference type="SAM" id="Phobius"/>
    </source>
</evidence>
<evidence type="ECO:0000313" key="2">
    <source>
        <dbReference type="EMBL" id="EGJ36625.1"/>
    </source>
</evidence>
<gene>
    <name evidence="2" type="ORF">HMPREF9389_2194</name>
</gene>
<keyword evidence="1" id="KW-0812">Transmembrane</keyword>
<feature type="transmembrane region" description="Helical" evidence="1">
    <location>
        <begin position="36"/>
        <end position="53"/>
    </location>
</feature>
<dbReference type="EMBL" id="AFFN01000030">
    <property type="protein sequence ID" value="EGJ36625.1"/>
    <property type="molecule type" value="Genomic_DNA"/>
</dbReference>
<accession>F3UTN6</accession>
<evidence type="ECO:0000313" key="3">
    <source>
        <dbReference type="Proteomes" id="UP000005589"/>
    </source>
</evidence>
<comment type="caution">
    <text evidence="2">The sequence shown here is derived from an EMBL/GenBank/DDBJ whole genome shotgun (WGS) entry which is preliminary data.</text>
</comment>
<keyword evidence="1" id="KW-1133">Transmembrane helix</keyword>
<dbReference type="STRING" id="888816.HMPREF9389_2194"/>
<organism evidence="2 3">
    <name type="scientific">Streptococcus sanguinis SK355</name>
    <dbReference type="NCBI Taxonomy" id="888816"/>
    <lineage>
        <taxon>Bacteria</taxon>
        <taxon>Bacillati</taxon>
        <taxon>Bacillota</taxon>
        <taxon>Bacilli</taxon>
        <taxon>Lactobacillales</taxon>
        <taxon>Streptococcaceae</taxon>
        <taxon>Streptococcus</taxon>
    </lineage>
</organism>
<dbReference type="AlphaFoldDB" id="F3UTN6"/>
<keyword evidence="1" id="KW-0472">Membrane</keyword>
<sequence length="56" mass="6402">MIEISTYSLEKIFTNQADLPICILIQHYPLLDNKTSGSALLLLLIFYTLYLNLKPS</sequence>
<reference evidence="2 3" key="1">
    <citation type="submission" date="2011-03" db="EMBL/GenBank/DDBJ databases">
        <authorList>
            <person name="Muzny D."/>
            <person name="Qin X."/>
            <person name="Deng J."/>
            <person name="Jiang H."/>
            <person name="Liu Y."/>
            <person name="Qu J."/>
            <person name="Song X.-Z."/>
            <person name="Zhang L."/>
            <person name="Thornton R."/>
            <person name="Coyle M."/>
            <person name="Francisco L."/>
            <person name="Jackson L."/>
            <person name="Javaid M."/>
            <person name="Korchina V."/>
            <person name="Kovar C."/>
            <person name="Mata R."/>
            <person name="Mathew T."/>
            <person name="Ngo R."/>
            <person name="Nguyen L."/>
            <person name="Nguyen N."/>
            <person name="Okwuonu G."/>
            <person name="Ongeri F."/>
            <person name="Pham C."/>
            <person name="Simmons D."/>
            <person name="Wilczek-Boney K."/>
            <person name="Hale W."/>
            <person name="Jakkamsetti A."/>
            <person name="Pham P."/>
            <person name="Ruth R."/>
            <person name="San Lucas F."/>
            <person name="Warren J."/>
            <person name="Zhang J."/>
            <person name="Zhao Z."/>
            <person name="Zhou C."/>
            <person name="Zhu D."/>
            <person name="Lee S."/>
            <person name="Bess C."/>
            <person name="Blankenburg K."/>
            <person name="Forbes L."/>
            <person name="Fu Q."/>
            <person name="Gubbala S."/>
            <person name="Hirani K."/>
            <person name="Jayaseelan J.C."/>
            <person name="Lara F."/>
            <person name="Munidasa M."/>
            <person name="Palculict T."/>
            <person name="Patil S."/>
            <person name="Pu L.-L."/>
            <person name="Saada N."/>
            <person name="Tang L."/>
            <person name="Weissenberger G."/>
            <person name="Zhu Y."/>
            <person name="Hemphill L."/>
            <person name="Shang Y."/>
            <person name="Youmans B."/>
            <person name="Ayvaz T."/>
            <person name="Ross M."/>
            <person name="Santibanez J."/>
            <person name="Aqrawi P."/>
            <person name="Gross S."/>
            <person name="Joshi V."/>
            <person name="Fowler G."/>
            <person name="Nazareth L."/>
            <person name="Reid J."/>
            <person name="Worley K."/>
            <person name="Petrosino J."/>
            <person name="Highlander S."/>
            <person name="Gibbs R."/>
        </authorList>
    </citation>
    <scope>NUCLEOTIDE SEQUENCE [LARGE SCALE GENOMIC DNA]</scope>
    <source>
        <strain evidence="2 3">SK355</strain>
    </source>
</reference>